<name>A0A2H4P8F7_9CAUD</name>
<sequence length="90" mass="9887">MSFWEIAERYAGQGMEIFAIDNGAPVKSVRENVAMYLGDSIKVSNAAASEIIKELEAYGYEWMIHVPTGTTFMAGDPNHFITAVASIIEL</sequence>
<accession>A0A2H4P8F7</accession>
<reference evidence="1 2" key="1">
    <citation type="submission" date="2017-10" db="EMBL/GenBank/DDBJ databases">
        <authorList>
            <person name="Almansoob K.M."/>
            <person name="Barra A."/>
            <person name="Canlas S.M."/>
            <person name="Chawla N."/>
            <person name="Johnson B.N."/>
            <person name="Kuhl M.D."/>
            <person name="Lin J.Y."/>
            <person name="Patel D.V."/>
            <person name="Reddy A.G."/>
            <person name="Sobol L."/>
            <person name="Solorzano-Papili D."/>
            <person name="Monti D.L."/>
            <person name="Stoner T.H."/>
            <person name="Garlena R.A."/>
            <person name="Russell D.A."/>
            <person name="Pope W.H."/>
            <person name="Jacobs-Sera D."/>
            <person name="Hatfull G.F."/>
        </authorList>
    </citation>
    <scope>NUCLEOTIDE SEQUENCE [LARGE SCALE GENOMIC DNA]</scope>
</reference>
<keyword evidence="2" id="KW-1185">Reference proteome</keyword>
<organism evidence="1 2">
    <name type="scientific">Corynebacterium phage C3PO</name>
    <dbReference type="NCBI Taxonomy" id="2047868"/>
    <lineage>
        <taxon>Viruses</taxon>
        <taxon>Duplodnaviria</taxon>
        <taxon>Heunggongvirae</taxon>
        <taxon>Uroviricota</taxon>
        <taxon>Caudoviricetes</taxon>
        <taxon>Zierdtviridae</taxon>
        <taxon>Toshachvirinae</taxon>
        <taxon>Ceetrepovirus</taxon>
        <taxon>Ceetrepovirus C3PO</taxon>
        <taxon>Corynebacterium virus C3PO</taxon>
    </lineage>
</organism>
<dbReference type="EMBL" id="MG198776">
    <property type="protein sequence ID" value="ATW58505.1"/>
    <property type="molecule type" value="Genomic_DNA"/>
</dbReference>
<protein>
    <submittedName>
        <fullName evidence="1">Uncharacterized protein</fullName>
    </submittedName>
</protein>
<gene>
    <name evidence="1" type="ORF">SEA_C3PO_97</name>
</gene>
<dbReference type="Proteomes" id="UP000241822">
    <property type="component" value="Segment"/>
</dbReference>
<dbReference type="OrthoDB" id="33432at10239"/>
<proteinExistence type="predicted"/>
<evidence type="ECO:0000313" key="2">
    <source>
        <dbReference type="Proteomes" id="UP000241822"/>
    </source>
</evidence>
<evidence type="ECO:0000313" key="1">
    <source>
        <dbReference type="EMBL" id="ATW58505.1"/>
    </source>
</evidence>